<keyword evidence="2" id="KW-1185">Reference proteome</keyword>
<proteinExistence type="predicted"/>
<sequence>MQGAKKALNLELCACPGSTPLPRICQNCLWGWRISHRPFIFLRLNLDVFLRDLKMLFLRCVTSPGFKNMSLLPPPLVTHRAEWHAIGGAGVGAPSLFSSKRQAQGEALISSILQLSEKSSQQEGSTQVNNKKPS</sequence>
<dbReference type="EMBL" id="CM037626">
    <property type="protein sequence ID" value="KAH8012580.1"/>
    <property type="molecule type" value="Genomic_DNA"/>
</dbReference>
<evidence type="ECO:0000313" key="2">
    <source>
        <dbReference type="Proteomes" id="UP000827872"/>
    </source>
</evidence>
<reference evidence="1" key="1">
    <citation type="submission" date="2021-08" db="EMBL/GenBank/DDBJ databases">
        <title>The first chromosome-level gecko genome reveals the dynamic sex chromosomes of Neotropical dwarf geckos (Sphaerodactylidae: Sphaerodactylus).</title>
        <authorList>
            <person name="Pinto B.J."/>
            <person name="Keating S.E."/>
            <person name="Gamble T."/>
        </authorList>
    </citation>
    <scope>NUCLEOTIDE SEQUENCE</scope>
    <source>
        <strain evidence="1">TG3544</strain>
    </source>
</reference>
<gene>
    <name evidence="1" type="ORF">K3G42_018775</name>
</gene>
<dbReference type="Proteomes" id="UP000827872">
    <property type="component" value="Linkage Group LG13"/>
</dbReference>
<organism evidence="1 2">
    <name type="scientific">Sphaerodactylus townsendi</name>
    <dbReference type="NCBI Taxonomy" id="933632"/>
    <lineage>
        <taxon>Eukaryota</taxon>
        <taxon>Metazoa</taxon>
        <taxon>Chordata</taxon>
        <taxon>Craniata</taxon>
        <taxon>Vertebrata</taxon>
        <taxon>Euteleostomi</taxon>
        <taxon>Lepidosauria</taxon>
        <taxon>Squamata</taxon>
        <taxon>Bifurcata</taxon>
        <taxon>Gekkota</taxon>
        <taxon>Sphaerodactylidae</taxon>
        <taxon>Sphaerodactylus</taxon>
    </lineage>
</organism>
<accession>A0ACB8FZV6</accession>
<protein>
    <submittedName>
        <fullName evidence="1">Uncharacterized protein</fullName>
    </submittedName>
</protein>
<comment type="caution">
    <text evidence="1">The sequence shown here is derived from an EMBL/GenBank/DDBJ whole genome shotgun (WGS) entry which is preliminary data.</text>
</comment>
<name>A0ACB8FZV6_9SAUR</name>
<evidence type="ECO:0000313" key="1">
    <source>
        <dbReference type="EMBL" id="KAH8012580.1"/>
    </source>
</evidence>